<dbReference type="RefSeq" id="WP_101598064.1">
    <property type="nucleotide sequence ID" value="NZ_FXYZ01000002.1"/>
</dbReference>
<dbReference type="PANTHER" id="PTHR42791">
    <property type="entry name" value="GNAT FAMILY ACETYLTRANSFERASE"/>
    <property type="match status" value="1"/>
</dbReference>
<dbReference type="SUPFAM" id="SSF55729">
    <property type="entry name" value="Acyl-CoA N-acyltransferases (Nat)"/>
    <property type="match status" value="1"/>
</dbReference>
<protein>
    <submittedName>
        <fullName evidence="1">Uncharacterized protein</fullName>
    </submittedName>
</protein>
<name>A0A2H1I122_BREAU</name>
<organism evidence="1 2">
    <name type="scientific">Brevibacterium aurantiacum</name>
    <dbReference type="NCBI Taxonomy" id="273384"/>
    <lineage>
        <taxon>Bacteria</taxon>
        <taxon>Bacillati</taxon>
        <taxon>Actinomycetota</taxon>
        <taxon>Actinomycetes</taxon>
        <taxon>Micrococcales</taxon>
        <taxon>Brevibacteriaceae</taxon>
        <taxon>Brevibacterium</taxon>
    </lineage>
</organism>
<proteinExistence type="predicted"/>
<reference evidence="1 2" key="1">
    <citation type="submission" date="2017-03" db="EMBL/GenBank/DDBJ databases">
        <authorList>
            <person name="Afonso C.L."/>
            <person name="Miller P.J."/>
            <person name="Scott M.A."/>
            <person name="Spackman E."/>
            <person name="Goraichik I."/>
            <person name="Dimitrov K.M."/>
            <person name="Suarez D.L."/>
            <person name="Swayne D.E."/>
        </authorList>
    </citation>
    <scope>NUCLEOTIDE SEQUENCE [LARGE SCALE GENOMIC DNA]</scope>
    <source>
        <strain evidence="2">6(3)</strain>
    </source>
</reference>
<dbReference type="PANTHER" id="PTHR42791:SF1">
    <property type="entry name" value="N-ACETYLTRANSFERASE DOMAIN-CONTAINING PROTEIN"/>
    <property type="match status" value="1"/>
</dbReference>
<evidence type="ECO:0000313" key="2">
    <source>
        <dbReference type="Proteomes" id="UP000234327"/>
    </source>
</evidence>
<dbReference type="InterPro" id="IPR052523">
    <property type="entry name" value="Trichothecene_AcTrans"/>
</dbReference>
<dbReference type="Gene3D" id="3.40.630.30">
    <property type="match status" value="1"/>
</dbReference>
<dbReference type="AlphaFoldDB" id="A0A2H1I122"/>
<dbReference type="EMBL" id="FXYZ01000002">
    <property type="protein sequence ID" value="SMX68810.1"/>
    <property type="molecule type" value="Genomic_DNA"/>
</dbReference>
<gene>
    <name evidence="1" type="ORF">BAURA63_00748</name>
</gene>
<evidence type="ECO:0000313" key="1">
    <source>
        <dbReference type="EMBL" id="SMX68810.1"/>
    </source>
</evidence>
<dbReference type="Proteomes" id="UP000234327">
    <property type="component" value="Unassembled WGS sequence"/>
</dbReference>
<sequence>MTNSGRRGPTRVASLNDAEAIVDTMTSAFFHDPLWGPAFPDEGRRAMQAAVMWRLYVTSALRYPWTFVTPDAEAAAVWIPPGGTELTAQEEDALDGLLRQTAGPDAAKAILEVYEQLDEAHPQQSCFYLTLLGVREDQRGKGLGMGLLAESLVHIDALAAPAYLESSNSVNNARYESVGFIPRDQITTATGHVVTTMWRPPH</sequence>
<dbReference type="InterPro" id="IPR016181">
    <property type="entry name" value="Acyl_CoA_acyltransferase"/>
</dbReference>
<accession>A0A2H1I122</accession>